<dbReference type="CDD" id="cd21177">
    <property type="entry name" value="LPMO_AA10"/>
    <property type="match status" value="1"/>
</dbReference>
<protein>
    <submittedName>
        <fullName evidence="6">Chitin-binding protein</fullName>
    </submittedName>
</protein>
<evidence type="ECO:0000313" key="7">
    <source>
        <dbReference type="Proteomes" id="UP000062519"/>
    </source>
</evidence>
<dbReference type="AlphaFoldDB" id="A0A1B4FPW3"/>
<keyword evidence="2" id="KW-0147">Chitin-binding</keyword>
<name>A0A1B4FPW3_9BURK</name>
<dbReference type="PANTHER" id="PTHR34823:SF1">
    <property type="entry name" value="CHITIN-BINDING TYPE-4 DOMAIN-CONTAINING PROTEIN"/>
    <property type="match status" value="1"/>
</dbReference>
<feature type="domain" description="N-acetylglucosamine binding protein A" evidence="5">
    <location>
        <begin position="271"/>
        <end position="357"/>
    </location>
</feature>
<accession>A0A1B4FPW3</accession>
<reference evidence="6 7" key="1">
    <citation type="submission" date="2015-12" db="EMBL/GenBank/DDBJ databases">
        <title>Diversity of Burkholderia near neighbor genomes.</title>
        <authorList>
            <person name="Sahl J."/>
            <person name="Wagner D."/>
            <person name="Keim P."/>
        </authorList>
    </citation>
    <scope>NUCLEOTIDE SEQUENCE [LARGE SCALE GENOMIC DNA]</scope>
    <source>
        <strain evidence="6 7">BDU6</strain>
    </source>
</reference>
<organism evidence="6 7">
    <name type="scientific">Burkholderia mayonis</name>
    <dbReference type="NCBI Taxonomy" id="1385591"/>
    <lineage>
        <taxon>Bacteria</taxon>
        <taxon>Pseudomonadati</taxon>
        <taxon>Pseudomonadota</taxon>
        <taxon>Betaproteobacteria</taxon>
        <taxon>Burkholderiales</taxon>
        <taxon>Burkholderiaceae</taxon>
        <taxon>Burkholderia</taxon>
        <taxon>pseudomallei group</taxon>
    </lineage>
</organism>
<dbReference type="InterPro" id="IPR014756">
    <property type="entry name" value="Ig_E-set"/>
</dbReference>
<dbReference type="EMBL" id="CP013387">
    <property type="protein sequence ID" value="AOJ05704.1"/>
    <property type="molecule type" value="Genomic_DNA"/>
</dbReference>
<dbReference type="Gene3D" id="3.30.70.2150">
    <property type="match status" value="1"/>
</dbReference>
<feature type="domain" description="Chitin-binding type-4" evidence="4">
    <location>
        <begin position="43"/>
        <end position="249"/>
    </location>
</feature>
<gene>
    <name evidence="6" type="ORF">WS70_19965</name>
</gene>
<dbReference type="KEGG" id="buu:WS70_19965"/>
<dbReference type="PANTHER" id="PTHR34823">
    <property type="entry name" value="GLCNAC-BINDING PROTEIN A"/>
    <property type="match status" value="1"/>
</dbReference>
<dbReference type="Proteomes" id="UP000062519">
    <property type="component" value="Chromosome 2"/>
</dbReference>
<keyword evidence="7" id="KW-1185">Reference proteome</keyword>
<sequence>MKSLFDAPSSRHRAHRAATLGAAATLATSLAAMFAPVDDAAAHGAVGFPIARQYQCRLEGGYWDPADGSGIPNDDCRAAYRTGNNSAYPFTQWNEVSANPVGQGNDLAQLKAAVPDGLLCAGGDTSKAGLDKAPTTIWRKTPLTPRDGHVELMWENTTSHNPARMRVFISKPSYDPARPLRWDDLQQIYDAPAPAPVPANGSGHLPGSIQSFYKLDVTLPAGRTGDAVLYSYWQRIDAGNEGFFNCSDVTIAANESASGFPWIATRAFIEPGVVPQAGQQVRFRVMGTDTRGAEVVDVRQPITPSNVDRSVWAKQIADQVNGRYGNVARIGVRSGNTIYFDATNLRANKIWLQPNYSSALGVAGAK</sequence>
<keyword evidence="1" id="KW-0964">Secreted</keyword>
<evidence type="ECO:0000313" key="6">
    <source>
        <dbReference type="EMBL" id="AOJ05704.1"/>
    </source>
</evidence>
<dbReference type="GO" id="GO:0008061">
    <property type="term" value="F:chitin binding"/>
    <property type="evidence" value="ECO:0007669"/>
    <property type="project" value="UniProtKB-KW"/>
</dbReference>
<evidence type="ECO:0000259" key="5">
    <source>
        <dbReference type="Pfam" id="PF18416"/>
    </source>
</evidence>
<dbReference type="SUPFAM" id="SSF81296">
    <property type="entry name" value="E set domains"/>
    <property type="match status" value="1"/>
</dbReference>
<keyword evidence="3" id="KW-0732">Signal</keyword>
<dbReference type="InterPro" id="IPR051024">
    <property type="entry name" value="GlcNAc_Chitin_IntDeg"/>
</dbReference>
<dbReference type="InterPro" id="IPR041029">
    <property type="entry name" value="GbpA_2"/>
</dbReference>
<dbReference type="InterPro" id="IPR004302">
    <property type="entry name" value="Cellulose/chitin-bd_N"/>
</dbReference>
<dbReference type="Pfam" id="PF18416">
    <property type="entry name" value="GbpA_2"/>
    <property type="match status" value="1"/>
</dbReference>
<evidence type="ECO:0000256" key="1">
    <source>
        <dbReference type="ARBA" id="ARBA00022525"/>
    </source>
</evidence>
<evidence type="ECO:0000259" key="4">
    <source>
        <dbReference type="Pfam" id="PF03067"/>
    </source>
</evidence>
<evidence type="ECO:0000256" key="2">
    <source>
        <dbReference type="ARBA" id="ARBA00022669"/>
    </source>
</evidence>
<dbReference type="Gene3D" id="2.70.50.50">
    <property type="entry name" value="chitin-binding protein cbp21"/>
    <property type="match status" value="1"/>
</dbReference>
<proteinExistence type="predicted"/>
<dbReference type="RefSeq" id="WP_059473160.1">
    <property type="nucleotide sequence ID" value="NZ_CP013387.1"/>
</dbReference>
<dbReference type="Pfam" id="PF03067">
    <property type="entry name" value="LPMO_10"/>
    <property type="match status" value="1"/>
</dbReference>
<evidence type="ECO:0000256" key="3">
    <source>
        <dbReference type="ARBA" id="ARBA00022729"/>
    </source>
</evidence>